<keyword evidence="2" id="KW-0653">Protein transport</keyword>
<feature type="compositionally biased region" description="Basic and acidic residues" evidence="4">
    <location>
        <begin position="1"/>
        <end position="11"/>
    </location>
</feature>
<sequence length="2574" mass="293703">MFTPSLKRDSTKSPSIYNEQNDPFSFPSKLPINTANAVMPENDLSNDARLQSVPLSKDPNYHKFANTIEKILQTFEYVTEWADITAFLAKLSRAFESFEVFDVIPEKTTVSKRLAQCLNPALPTGVHQKALSVYQQIFTQIGKANLDADLRLYATGLYSFIRYASTIAKDQAIEILKNDILPLVLTNHEHISSFLVAVLSGFEEDKSEVTLKCLTIFRKLQEEVSSEIFFSNIIYALLESPLDRENTLKCLIQYLPNLSNHSELERKIGNNVNNIVKGICFSLSDESLMVVRASLDLLIAKFPLNKKVLPNELILELMESSCQVVLRKDMSLNRRLYSWWLGSNEDIMYQKEYYLKYTVFWASEMFKEWFRCLTNKTMEFNHQAIPIRVLNSLMDKPVISQPLIDLILVTVIRSFIFRRIDTLNDSLKLDNRTDQAARTLFQSIDSRVILSQLITLLILRVPSLGINSGDLFSLDGVQVPDVSDFNMLSSDLDIDNTYTNSNYTPFNTKTNAQDYINDLEIFYTFINNYLSDDRDFRAKNLPSLSLVVLSIASYLAENSNLPEIQAITEILLGIATVLINKIPEEAMSLDFVVSGNQPFTENSLDIINLIKRIYNIDYYTYLFNADSIRELVKCFNDTALFQIETKLEIGGCLTTSSNIPLTLLKQVKKILYFSNNTDKSFQCACKLIKKLIKYEFISVKYEASIPTQIVATNQLDNCVFDSKTFKNSYILSLFKVATESKNFEQVKCAVETIISLIIYNHDISKKLMSETHSLDQFDLIQNNDVRLCSFSELIIENIWNFMNKDNCYEANIIFDHISAVFGDSLISEIISKNHLSNRKLSTNYIQLFTNFWNVQYYSKILKDLTMPPTQSNSHKINIKYFSLLTTTLSTIVNYFIKNSFYKGANQVSSLTVQANHKFNQSLYSEIHFCIHSGLSLESIIIPNILSIFEKKSITLLKSNPKVLNWLKPFSENIKNNLTLKPSGGHKSENQYQSIKNSNKITPSVSESVKSVNINPIDSSLLECHTLAFNAIMSGFSEKAISYVDVLAYILIPFLESTIPSNLLSMQALDNDILQTVGDCFIKNSKQKLSLQLTALEVLEYIVTIDKSCSLVRLSTDLLVTILNILIKIYYSVALSSIQIQSSDTFDLDTENNVLSICQNILLYIVNSSIDECRCKNCLSNITNNKIAHLNEEAVSNLLSSEFFSKAILYSFPAFIPSLHYNENSDSTLKHIWYDLVLALCRMQSKLLLKLQDKNFDFGKSFEPSFKFITLPLLNLVSQSLCISSDLILKQKSLFLENNYNVVLDNYSEKIIKLLVVYENLISICLRYPASVTSIDGIFSDTVHEHFLTFLWKNCNIIYPINNEDSLNLPKSFFSKHAIKLTTNYNLSLTYCMAILVRIWDNIVILNQNCTEINNNSEFNILTVNSLIISNQNKRFLLLKVCNQINISAQNLWGIDSSEIALALGDLFEHKNYCWIDMLFSPINFLKIVVDTEMLYTNGTVHTRSAVDNSLLNSGMVRDFKNDNSKSYRPSISNFNRNSNNSSSILSDTDAKVYNRIVKGYTNSQQLYASLNFLDILEGYPSTQDFNNQSQNDNSEAVHINLLFVSCLINKAAERIHNASEKSQNKQSSPNKQSNNLYPHNHDADNILGYSKFSNISDVGLLRLIELILEVRILNLMGHNHLGVLSCSDLSGDKPSKNRSYNKSPEVDNSFEINSIVKSTLLLFRVVDSSNVIEKTWMPFVFRICLSVFKVLGVFSKEKFATNLLHLTNSMLELENLLLKIIEKVFNELGKYISSSRWLTNIGNLPKNLEAFCSENYLKEIIDKKKYIDSVESCHDIYENQHQYFNRDFMDFNEIDANPKPSLNPSDSTILSIYRSSGIVFPLWYWNIDDSVEQLLFSINQNLFPNFLHFFSNSSLQNQLINLYLNNVMNPLSRILTINKHYTYLSNEVLEKFAYKSLKDLEAENEGLNIATDSISDSFKLSETLDSLSINEKLELLNQKSCNMHDQLVTLGLVEDSLNRNGLGEIDWRITDQPSRIYFLILSSLSSLYFYQDSFKLGNRAVWDFFQHSKFFSLKRIALAPHPAASKNKYAPLKHLRMPDYFISSAISSSIYMWKNLLRMSISGERDKILDIITKLGVSTGTTIFSNKAYESQQKAALLRRLSMLIWSCGKDHFLPNFPAIQEKIVELIKNNAYENVIIEVYLLLRVIMYKMGPDRISTMWPVIITEISKTLTSNLSFDPMSSDKVKFGSLNVLLACCKFLDLLLVYEVPEFLVHKSTFISDLNRSDDSFSVNSIFNTNKKLALPDSIIFESRNCLSPNSMRESNSEDYNHKSPTVDFKISDNSKISKSEFQPIFKKVFLNSGLLDQLANHFLTLSNFKRGGSTFGSSISRSNSPDNNIIGIPNNSLENNQISLNVSKNKSPGTIYSNSISSKTPKSFISVQSPSFKDLNKYKHKQAKFTSKSKDITFRRPLISETYIYSPLQLLPFLLDISLHDFKMVLQKSTPDLSYIESLFSQDLMTFYDISAVSSSVSSFNPDIFLNLKQNLNEKGDKNFYNDKNPYSSLFNFIQEDEGSF</sequence>
<keyword evidence="8" id="KW-1185">Reference proteome</keyword>
<feature type="domain" description="DOP1-like C-terminal" evidence="6">
    <location>
        <begin position="2109"/>
        <end position="2309"/>
    </location>
</feature>
<evidence type="ECO:0000256" key="4">
    <source>
        <dbReference type="SAM" id="MobiDB-lite"/>
    </source>
</evidence>
<dbReference type="GO" id="GO:0005802">
    <property type="term" value="C:trans-Golgi network"/>
    <property type="evidence" value="ECO:0007669"/>
    <property type="project" value="TreeGrafter"/>
</dbReference>
<dbReference type="EMBL" id="MBFR01000027">
    <property type="protein sequence ID" value="PVU96643.1"/>
    <property type="molecule type" value="Genomic_DNA"/>
</dbReference>
<evidence type="ECO:0000259" key="5">
    <source>
        <dbReference type="Pfam" id="PF04118"/>
    </source>
</evidence>
<dbReference type="InterPro" id="IPR040314">
    <property type="entry name" value="DOP1"/>
</dbReference>
<evidence type="ECO:0000256" key="2">
    <source>
        <dbReference type="ARBA" id="ARBA00022927"/>
    </source>
</evidence>
<feature type="compositionally biased region" description="Low complexity" evidence="4">
    <location>
        <begin position="1624"/>
        <end position="1635"/>
    </location>
</feature>
<proteinExistence type="inferred from homology"/>
<keyword evidence="1" id="KW-0813">Transport</keyword>
<dbReference type="GO" id="GO:0005829">
    <property type="term" value="C:cytosol"/>
    <property type="evidence" value="ECO:0007669"/>
    <property type="project" value="GOC"/>
</dbReference>
<name>A0A2T9YWC4_9FUNG</name>
<dbReference type="Proteomes" id="UP000245383">
    <property type="component" value="Unassembled WGS sequence"/>
</dbReference>
<comment type="caution">
    <text evidence="7">The sequence shown here is derived from an EMBL/GenBank/DDBJ whole genome shotgun (WGS) entry which is preliminary data.</text>
</comment>
<evidence type="ECO:0000313" key="8">
    <source>
        <dbReference type="Proteomes" id="UP000245383"/>
    </source>
</evidence>
<accession>A0A2T9YWC4</accession>
<feature type="domain" description="DOP1 N-terminal" evidence="5">
    <location>
        <begin position="58"/>
        <end position="344"/>
    </location>
</feature>
<dbReference type="OrthoDB" id="297643at2759"/>
<feature type="region of interest" description="Disordered" evidence="4">
    <location>
        <begin position="1"/>
        <end position="20"/>
    </location>
</feature>
<gene>
    <name evidence="7" type="ORF">BB561_001048</name>
</gene>
<dbReference type="GO" id="GO:0005768">
    <property type="term" value="C:endosome"/>
    <property type="evidence" value="ECO:0007669"/>
    <property type="project" value="TreeGrafter"/>
</dbReference>
<evidence type="ECO:0000256" key="1">
    <source>
        <dbReference type="ARBA" id="ARBA00022448"/>
    </source>
</evidence>
<dbReference type="Pfam" id="PF04118">
    <property type="entry name" value="Dopey_N"/>
    <property type="match status" value="1"/>
</dbReference>
<dbReference type="GO" id="GO:0015031">
    <property type="term" value="P:protein transport"/>
    <property type="evidence" value="ECO:0007669"/>
    <property type="project" value="UniProtKB-KW"/>
</dbReference>
<dbReference type="PANTHER" id="PTHR14042">
    <property type="entry name" value="DOPEY-RELATED"/>
    <property type="match status" value="1"/>
</dbReference>
<organism evidence="7 8">
    <name type="scientific">Smittium simulii</name>
    <dbReference type="NCBI Taxonomy" id="133385"/>
    <lineage>
        <taxon>Eukaryota</taxon>
        <taxon>Fungi</taxon>
        <taxon>Fungi incertae sedis</taxon>
        <taxon>Zoopagomycota</taxon>
        <taxon>Kickxellomycotina</taxon>
        <taxon>Harpellomycetes</taxon>
        <taxon>Harpellales</taxon>
        <taxon>Legeriomycetaceae</taxon>
        <taxon>Smittium</taxon>
    </lineage>
</organism>
<evidence type="ECO:0000313" key="7">
    <source>
        <dbReference type="EMBL" id="PVU96643.1"/>
    </source>
</evidence>
<evidence type="ECO:0000256" key="3">
    <source>
        <dbReference type="ARBA" id="ARBA00046326"/>
    </source>
</evidence>
<feature type="region of interest" description="Disordered" evidence="4">
    <location>
        <begin position="1617"/>
        <end position="1639"/>
    </location>
</feature>
<dbReference type="InterPro" id="IPR056457">
    <property type="entry name" value="DOP1_C"/>
</dbReference>
<protein>
    <submittedName>
        <fullName evidence="7">Uncharacterized protein</fullName>
    </submittedName>
</protein>
<evidence type="ECO:0000259" key="6">
    <source>
        <dbReference type="Pfam" id="PF24598"/>
    </source>
</evidence>
<dbReference type="Pfam" id="PF24598">
    <property type="entry name" value="DOP1_C"/>
    <property type="match status" value="1"/>
</dbReference>
<dbReference type="GO" id="GO:0006895">
    <property type="term" value="P:Golgi to endosome transport"/>
    <property type="evidence" value="ECO:0007669"/>
    <property type="project" value="InterPro"/>
</dbReference>
<comment type="similarity">
    <text evidence="3">Belongs to the DOP1 family.</text>
</comment>
<dbReference type="InterPro" id="IPR007249">
    <property type="entry name" value="DOP1_N"/>
</dbReference>
<dbReference type="PANTHER" id="PTHR14042:SF24">
    <property type="entry name" value="PROTEIN DOPEY-1 HOMOLOG"/>
    <property type="match status" value="1"/>
</dbReference>
<reference evidence="7 8" key="1">
    <citation type="journal article" date="2018" name="MBio">
        <title>Comparative Genomics Reveals the Core Gene Toolbox for the Fungus-Insect Symbiosis.</title>
        <authorList>
            <person name="Wang Y."/>
            <person name="Stata M."/>
            <person name="Wang W."/>
            <person name="Stajich J.E."/>
            <person name="White M.M."/>
            <person name="Moncalvo J.M."/>
        </authorList>
    </citation>
    <scope>NUCLEOTIDE SEQUENCE [LARGE SCALE GENOMIC DNA]</scope>
    <source>
        <strain evidence="7 8">SWE-8-4</strain>
    </source>
</reference>